<dbReference type="Proteomes" id="UP000266089">
    <property type="component" value="Unassembled WGS sequence"/>
</dbReference>
<keyword evidence="2" id="KW-0812">Transmembrane</keyword>
<evidence type="ECO:0000256" key="2">
    <source>
        <dbReference type="SAM" id="Phobius"/>
    </source>
</evidence>
<feature type="region of interest" description="Disordered" evidence="1">
    <location>
        <begin position="240"/>
        <end position="334"/>
    </location>
</feature>
<protein>
    <recommendedName>
        <fullName evidence="5">PEGA domain-containing protein</fullName>
    </recommendedName>
</protein>
<evidence type="ECO:0000313" key="4">
    <source>
        <dbReference type="Proteomes" id="UP000266089"/>
    </source>
</evidence>
<proteinExistence type="predicted"/>
<keyword evidence="2" id="KW-0472">Membrane</keyword>
<gene>
    <name evidence="3" type="ORF">Mcate_01377</name>
</gene>
<reference evidence="3 4" key="1">
    <citation type="submission" date="2018-08" db="EMBL/GenBank/DDBJ databases">
        <title>Meiothermus cateniformans JCM 15151 genome sequencing project.</title>
        <authorList>
            <person name="Da Costa M.S."/>
            <person name="Albuquerque L."/>
            <person name="Raposo P."/>
            <person name="Froufe H.J.C."/>
            <person name="Barroso C.S."/>
            <person name="Egas C."/>
        </authorList>
    </citation>
    <scope>NUCLEOTIDE SEQUENCE [LARGE SCALE GENOMIC DNA]</scope>
    <source>
        <strain evidence="3 4">JCM 15151</strain>
    </source>
</reference>
<evidence type="ECO:0000313" key="3">
    <source>
        <dbReference type="EMBL" id="RIH77326.1"/>
    </source>
</evidence>
<organism evidence="3 4">
    <name type="scientific">Meiothermus taiwanensis</name>
    <dbReference type="NCBI Taxonomy" id="172827"/>
    <lineage>
        <taxon>Bacteria</taxon>
        <taxon>Thermotogati</taxon>
        <taxon>Deinococcota</taxon>
        <taxon>Deinococci</taxon>
        <taxon>Thermales</taxon>
        <taxon>Thermaceae</taxon>
        <taxon>Meiothermus</taxon>
    </lineage>
</organism>
<sequence>MVSTRGCLIKIHASCTDMLDVADDPLRDGLMPVHRKAETQPSRLSSPASRQDILRAMESLGHYLLRERIALPGVGAVEAFEGQDVRTGIDVLAFRPISEPLPALSMPHILPWIDQEGEAWIAEIPVGAVRTAWLAERIDLDRLAQWCKQLATVLHWAQEQNIPVGYVIPELVWARGSRVWLGGVGVSNPGHVRDFPGLLNTIKVLAGEAYPALPWREALEDYVVGHIDYSALVQQLEVGSEPLASKPSPPNPQTAPNPPRVDALEAHSARAGAEGTEDAVQDETTASSLEASDKSPAKAAAAPGAERQAHSKSLNVEVNQPTSPPATSTPPRRIRIEERLEPPFEVLEPPLPSRRAVALWIWLIPLVLLLAGLGWWVRSRTPSSTPVTVYPVEFRLQPPGPGASLIILEAPEGSQMPLNIEVAQLPGRVDFDRPGIYRIRVRVQGRVPVESLIEVPNPGGVTISLR</sequence>
<dbReference type="EMBL" id="QWKX01000028">
    <property type="protein sequence ID" value="RIH77326.1"/>
    <property type="molecule type" value="Genomic_DNA"/>
</dbReference>
<accession>A0A399DZR5</accession>
<evidence type="ECO:0000256" key="1">
    <source>
        <dbReference type="SAM" id="MobiDB-lite"/>
    </source>
</evidence>
<feature type="transmembrane region" description="Helical" evidence="2">
    <location>
        <begin position="357"/>
        <end position="377"/>
    </location>
</feature>
<feature type="compositionally biased region" description="Polar residues" evidence="1">
    <location>
        <begin position="311"/>
        <end position="320"/>
    </location>
</feature>
<comment type="caution">
    <text evidence="3">The sequence shown here is derived from an EMBL/GenBank/DDBJ whole genome shotgun (WGS) entry which is preliminary data.</text>
</comment>
<keyword evidence="2" id="KW-1133">Transmembrane helix</keyword>
<feature type="compositionally biased region" description="Pro residues" evidence="1">
    <location>
        <begin position="247"/>
        <end position="259"/>
    </location>
</feature>
<dbReference type="AlphaFoldDB" id="A0A399DZR5"/>
<evidence type="ECO:0008006" key="5">
    <source>
        <dbReference type="Google" id="ProtNLM"/>
    </source>
</evidence>
<name>A0A399DZR5_9DEIN</name>